<evidence type="ECO:0000313" key="8">
    <source>
        <dbReference type="EMBL" id="MEN1761080.1"/>
    </source>
</evidence>
<dbReference type="RefSeq" id="WP_343186395.1">
    <property type="nucleotide sequence ID" value="NZ_JBCITM010000011.1"/>
</dbReference>
<dbReference type="InterPro" id="IPR004456">
    <property type="entry name" value="Pglycerate_mutase_ApgM"/>
</dbReference>
<evidence type="ECO:0000256" key="2">
    <source>
        <dbReference type="ARBA" id="ARBA00002315"/>
    </source>
</evidence>
<protein>
    <submittedName>
        <fullName evidence="8">Alkaline phosphatase family protein</fullName>
    </submittedName>
</protein>
<dbReference type="SUPFAM" id="SSF53649">
    <property type="entry name" value="Alkaline phosphatase-like"/>
    <property type="match status" value="1"/>
</dbReference>
<comment type="similarity">
    <text evidence="4">Belongs to the BPG-independent phosphoglycerate mutase family. A-PGAM subfamily.</text>
</comment>
<dbReference type="PIRSF" id="PIRSF006392">
    <property type="entry name" value="IPGAM_arch"/>
    <property type="match status" value="1"/>
</dbReference>
<dbReference type="PANTHER" id="PTHR31209">
    <property type="entry name" value="COFACTOR-INDEPENDENT PHOSPHOGLYCERATE MUTASE"/>
    <property type="match status" value="1"/>
</dbReference>
<evidence type="ECO:0000259" key="7">
    <source>
        <dbReference type="Pfam" id="PF01676"/>
    </source>
</evidence>
<comment type="caution">
    <text evidence="8">The sequence shown here is derived from an EMBL/GenBank/DDBJ whole genome shotgun (WGS) entry which is preliminary data.</text>
</comment>
<evidence type="ECO:0000256" key="4">
    <source>
        <dbReference type="ARBA" id="ARBA00005524"/>
    </source>
</evidence>
<dbReference type="CDD" id="cd16011">
    <property type="entry name" value="iPGM_like"/>
    <property type="match status" value="1"/>
</dbReference>
<evidence type="ECO:0000256" key="3">
    <source>
        <dbReference type="ARBA" id="ARBA00004921"/>
    </source>
</evidence>
<feature type="domain" description="Metalloenzyme" evidence="7">
    <location>
        <begin position="1"/>
        <end position="392"/>
    </location>
</feature>
<dbReference type="Gene3D" id="3.40.720.10">
    <property type="entry name" value="Alkaline Phosphatase, subunit A"/>
    <property type="match status" value="2"/>
</dbReference>
<keyword evidence="9" id="KW-1185">Reference proteome</keyword>
<dbReference type="InterPro" id="IPR006124">
    <property type="entry name" value="Metalloenzyme"/>
</dbReference>
<evidence type="ECO:0000256" key="1">
    <source>
        <dbReference type="ARBA" id="ARBA00000370"/>
    </source>
</evidence>
<dbReference type="EMBL" id="JBCITM010000011">
    <property type="protein sequence ID" value="MEN1761080.1"/>
    <property type="molecule type" value="Genomic_DNA"/>
</dbReference>
<reference evidence="8 9" key="1">
    <citation type="submission" date="2024-04" db="EMBL/GenBank/DDBJ databases">
        <title>Genome sequencing and metabolic network reconstruction of aminoacids and betaine degradation by Anoxynatronum sibiricum.</title>
        <authorList>
            <person name="Detkova E.N."/>
            <person name="Boltjanskaja Y.V."/>
            <person name="Mardanov A.V."/>
            <person name="Kevbrin V."/>
        </authorList>
    </citation>
    <scope>NUCLEOTIDE SEQUENCE [LARGE SCALE GENOMIC DNA]</scope>
    <source>
        <strain evidence="8 9">Z-7981</strain>
    </source>
</reference>
<evidence type="ECO:0000256" key="5">
    <source>
        <dbReference type="ARBA" id="ARBA00023152"/>
    </source>
</evidence>
<organism evidence="8 9">
    <name type="scientific">Anoxynatronum sibiricum</name>
    <dbReference type="NCBI Taxonomy" id="210623"/>
    <lineage>
        <taxon>Bacteria</taxon>
        <taxon>Bacillati</taxon>
        <taxon>Bacillota</taxon>
        <taxon>Clostridia</taxon>
        <taxon>Eubacteriales</taxon>
        <taxon>Clostridiaceae</taxon>
        <taxon>Anoxynatronum</taxon>
    </lineage>
</organism>
<comment type="catalytic activity">
    <reaction evidence="1">
        <text>(2R)-2-phosphoglycerate = (2R)-3-phosphoglycerate</text>
        <dbReference type="Rhea" id="RHEA:15901"/>
        <dbReference type="ChEBI" id="CHEBI:58272"/>
        <dbReference type="ChEBI" id="CHEBI:58289"/>
        <dbReference type="EC" id="5.4.2.12"/>
    </reaction>
</comment>
<comment type="pathway">
    <text evidence="3">Carbohydrate degradation.</text>
</comment>
<dbReference type="InterPro" id="IPR017850">
    <property type="entry name" value="Alkaline_phosphatase_core_sf"/>
</dbReference>
<name>A0ABU9VW53_9CLOT</name>
<gene>
    <name evidence="8" type="ORF">AAIG11_11375</name>
</gene>
<keyword evidence="6" id="KW-0413">Isomerase</keyword>
<dbReference type="Proteomes" id="UP001407405">
    <property type="component" value="Unassembled WGS sequence"/>
</dbReference>
<accession>A0ABU9VW53</accession>
<dbReference type="Pfam" id="PF01676">
    <property type="entry name" value="Metalloenzyme"/>
    <property type="match status" value="1"/>
</dbReference>
<proteinExistence type="inferred from homology"/>
<sequence length="421" mass="46866">MKTIMLLLDGLGDRPHPALDGKTPLEAAHTPHLDALCQLAETGMMIPWRQGVPLGTEAAHFVMLGYDMKDFPDRGVLHALTMGDSLEEDTIYLVTTWAWVEAREDCYEILERNVAALSAEESDILASKLPEKVNGYTFTWQRGQLPHGVLKIKKTGINGNISDSDPFYPHRPVMAVVPFETTDPGAEATSQALNQYLAFMYQALNEHPVNQKRRTHHQQPATMLLTKWCGMKPSIPSFEIQNGLKGLMLAQSTLMEGIAALFNMPCESYHSMGEAIERALSASADYVHVHTKKPDEAAHTKNPHEKVRVLEEIDVQLENLVKAAREKRHLLIVTGDHTTPSSGEMIHAGDAVPIMFCGPSLRPDHVNLFGERSCATGSLRLTGSDLMPMILNYTERAIFYNFRPGGIRRPYIQTNIPLLKP</sequence>
<keyword evidence="5" id="KW-0324">Glycolysis</keyword>
<evidence type="ECO:0000313" key="9">
    <source>
        <dbReference type="Proteomes" id="UP001407405"/>
    </source>
</evidence>
<dbReference type="Pfam" id="PF10143">
    <property type="entry name" value="PhosphMutase"/>
    <property type="match status" value="1"/>
</dbReference>
<comment type="function">
    <text evidence="2">Catalyzes the interconversion of 2-phosphoglycerate and 3-phosphoglycerate.</text>
</comment>
<evidence type="ECO:0000256" key="6">
    <source>
        <dbReference type="ARBA" id="ARBA00023235"/>
    </source>
</evidence>
<dbReference type="PANTHER" id="PTHR31209:SF0">
    <property type="entry name" value="METALLOENZYME DOMAIN-CONTAINING PROTEIN"/>
    <property type="match status" value="1"/>
</dbReference>